<dbReference type="GO" id="GO:0005634">
    <property type="term" value="C:nucleus"/>
    <property type="evidence" value="ECO:0007669"/>
    <property type="project" value="TreeGrafter"/>
</dbReference>
<gene>
    <name evidence="2" type="ORF">CAPTEDRAFT_213975</name>
</gene>
<reference evidence="3" key="3">
    <citation type="submission" date="2015-06" db="UniProtKB">
        <authorList>
            <consortium name="EnsemblMetazoa"/>
        </authorList>
    </citation>
    <scope>IDENTIFICATION</scope>
</reference>
<dbReference type="EnsemblMetazoa" id="CapteT213975">
    <property type="protein sequence ID" value="CapteP213975"/>
    <property type="gene ID" value="CapteG213975"/>
</dbReference>
<evidence type="ECO:0000313" key="2">
    <source>
        <dbReference type="EMBL" id="ELT95262.1"/>
    </source>
</evidence>
<accession>R7TNX8</accession>
<dbReference type="PANTHER" id="PTHR12048">
    <property type="entry name" value="CCAAT-BINDING FACTOR-RELATED"/>
    <property type="match status" value="1"/>
</dbReference>
<evidence type="ECO:0000313" key="3">
    <source>
        <dbReference type="EnsemblMetazoa" id="CapteP213975"/>
    </source>
</evidence>
<feature type="compositionally biased region" description="Basic and acidic residues" evidence="1">
    <location>
        <begin position="82"/>
        <end position="109"/>
    </location>
</feature>
<dbReference type="STRING" id="283909.R7TNX8"/>
<proteinExistence type="predicted"/>
<name>R7TNX8_CAPTE</name>
<dbReference type="EMBL" id="KB309179">
    <property type="protein sequence ID" value="ELT95262.1"/>
    <property type="molecule type" value="Genomic_DNA"/>
</dbReference>
<feature type="region of interest" description="Disordered" evidence="1">
    <location>
        <begin position="70"/>
        <end position="114"/>
    </location>
</feature>
<dbReference type="OMA" id="VEYRTHI"/>
<dbReference type="OrthoDB" id="28947at2759"/>
<dbReference type="Proteomes" id="UP000014760">
    <property type="component" value="Unassembled WGS sequence"/>
</dbReference>
<dbReference type="EMBL" id="AMQN01011908">
    <property type="status" value="NOT_ANNOTATED_CDS"/>
    <property type="molecule type" value="Genomic_DNA"/>
</dbReference>
<sequence>MGKKKHVPTKEKPKLELDEDFTLDNVLKLGGTKKDYEWLNEVDDEDEVLDKEDINADPVNRDQLRQLISELGFYEEEDPDEQKEKPKEKEKKKELAKETTEPKPETSGEKKKKIKNKFKVQCDEVSSTVVEKPREAKIEEDQEVRTTLFVKPGGKWHDHEFQNDPSDFEAPRLLQVQRTKAQALKIFEQEVEIFNKQQLKNSESRWMKTMLTKGTLGDKLASLTLHLQEAPVHNLASIDSLIAMTEKKGRREATMAAETFKDLLLSDLLPDRKLRSFDQRPLNQLDELSSGNFISRNKRLLLWYYEGELKSKVSQFLDMLELCICFVLFVFAMLNYR</sequence>
<evidence type="ECO:0000313" key="4">
    <source>
        <dbReference type="Proteomes" id="UP000014760"/>
    </source>
</evidence>
<dbReference type="HOGENOM" id="CLU_824511_0_0_1"/>
<keyword evidence="4" id="KW-1185">Reference proteome</keyword>
<reference evidence="4" key="1">
    <citation type="submission" date="2012-12" db="EMBL/GenBank/DDBJ databases">
        <authorList>
            <person name="Hellsten U."/>
            <person name="Grimwood J."/>
            <person name="Chapman J.A."/>
            <person name="Shapiro H."/>
            <person name="Aerts A."/>
            <person name="Otillar R.P."/>
            <person name="Terry A.Y."/>
            <person name="Boore J.L."/>
            <person name="Simakov O."/>
            <person name="Marletaz F."/>
            <person name="Cho S.-J."/>
            <person name="Edsinger-Gonzales E."/>
            <person name="Havlak P."/>
            <person name="Kuo D.-H."/>
            <person name="Larsson T."/>
            <person name="Lv J."/>
            <person name="Arendt D."/>
            <person name="Savage R."/>
            <person name="Osoegawa K."/>
            <person name="de Jong P."/>
            <person name="Lindberg D.R."/>
            <person name="Seaver E.C."/>
            <person name="Weisblat D.A."/>
            <person name="Putnam N.H."/>
            <person name="Grigoriev I.V."/>
            <person name="Rokhsar D.S."/>
        </authorList>
    </citation>
    <scope>NUCLEOTIDE SEQUENCE</scope>
    <source>
        <strain evidence="4">I ESC-2004</strain>
    </source>
</reference>
<evidence type="ECO:0000256" key="1">
    <source>
        <dbReference type="SAM" id="MobiDB-lite"/>
    </source>
</evidence>
<dbReference type="PANTHER" id="PTHR12048:SF0">
    <property type="entry name" value="CCAAT_ENHANCER-BINDING PROTEIN ZETA"/>
    <property type="match status" value="1"/>
</dbReference>
<dbReference type="AlphaFoldDB" id="R7TNX8"/>
<organism evidence="2">
    <name type="scientific">Capitella teleta</name>
    <name type="common">Polychaete worm</name>
    <dbReference type="NCBI Taxonomy" id="283909"/>
    <lineage>
        <taxon>Eukaryota</taxon>
        <taxon>Metazoa</taxon>
        <taxon>Spiralia</taxon>
        <taxon>Lophotrochozoa</taxon>
        <taxon>Annelida</taxon>
        <taxon>Polychaeta</taxon>
        <taxon>Sedentaria</taxon>
        <taxon>Scolecida</taxon>
        <taxon>Capitellidae</taxon>
        <taxon>Capitella</taxon>
    </lineage>
</organism>
<protein>
    <submittedName>
        <fullName evidence="2 3">Uncharacterized protein</fullName>
    </submittedName>
</protein>
<reference evidence="2 4" key="2">
    <citation type="journal article" date="2013" name="Nature">
        <title>Insights into bilaterian evolution from three spiralian genomes.</title>
        <authorList>
            <person name="Simakov O."/>
            <person name="Marletaz F."/>
            <person name="Cho S.J."/>
            <person name="Edsinger-Gonzales E."/>
            <person name="Havlak P."/>
            <person name="Hellsten U."/>
            <person name="Kuo D.H."/>
            <person name="Larsson T."/>
            <person name="Lv J."/>
            <person name="Arendt D."/>
            <person name="Savage R."/>
            <person name="Osoegawa K."/>
            <person name="de Jong P."/>
            <person name="Grimwood J."/>
            <person name="Chapman J.A."/>
            <person name="Shapiro H."/>
            <person name="Aerts A."/>
            <person name="Otillar R.P."/>
            <person name="Terry A.Y."/>
            <person name="Boore J.L."/>
            <person name="Grigoriev I.V."/>
            <person name="Lindberg D.R."/>
            <person name="Seaver E.C."/>
            <person name="Weisblat D.A."/>
            <person name="Putnam N.H."/>
            <person name="Rokhsar D.S."/>
        </authorList>
    </citation>
    <scope>NUCLEOTIDE SEQUENCE</scope>
    <source>
        <strain evidence="2 4">I ESC-2004</strain>
    </source>
</reference>
<dbReference type="InterPro" id="IPR040155">
    <property type="entry name" value="CEBPZ/Mak21-like"/>
</dbReference>